<evidence type="ECO:0000256" key="1">
    <source>
        <dbReference type="SAM" id="MobiDB-lite"/>
    </source>
</evidence>
<feature type="compositionally biased region" description="Basic and acidic residues" evidence="1">
    <location>
        <begin position="237"/>
        <end position="246"/>
    </location>
</feature>
<dbReference type="InParanoid" id="A2DHT0"/>
<dbReference type="SMART" id="SM00458">
    <property type="entry name" value="RICIN"/>
    <property type="match status" value="1"/>
</dbReference>
<dbReference type="KEGG" id="tva:5465662"/>
<dbReference type="Gene3D" id="2.80.10.50">
    <property type="match status" value="1"/>
</dbReference>
<protein>
    <submittedName>
        <fullName evidence="3">QXW lectin repeat family protein</fullName>
    </submittedName>
</protein>
<dbReference type="SUPFAM" id="SSF50370">
    <property type="entry name" value="Ricin B-like lectins"/>
    <property type="match status" value="1"/>
</dbReference>
<dbReference type="RefSeq" id="XP_001581114.1">
    <property type="nucleotide sequence ID" value="XM_001581064.1"/>
</dbReference>
<name>A2DHT0_TRIV3</name>
<keyword evidence="4" id="KW-1185">Reference proteome</keyword>
<evidence type="ECO:0000313" key="3">
    <source>
        <dbReference type="EMBL" id="EAY20128.1"/>
    </source>
</evidence>
<evidence type="ECO:0000313" key="4">
    <source>
        <dbReference type="Proteomes" id="UP000001542"/>
    </source>
</evidence>
<feature type="compositionally biased region" description="Basic residues" evidence="1">
    <location>
        <begin position="133"/>
        <end position="147"/>
    </location>
</feature>
<sequence length="246" mass="28416">MNCYFINAAHKEYLLTIADKSCAERDGQLVIWKFERGLHNQFILFKERMVNALSGCLLEPENPDLGSIVIQDHVSKRQERWFYYPDQTIRNSKGLCLDVQGARFEDGTPVILWEVNGKEEQKWIPATVFVQKVKKGKKHHHKHHSKKEPKPEEKKEEQPAEEKKDSSDDEKKKKGFFEKVADKISDALSSSSSSDEKEGDAPAEGGENPEGKKRKHRKHHSHSKDGEHKHRKHHSHSKDGEEKPQQ</sequence>
<reference evidence="3" key="1">
    <citation type="submission" date="2006-10" db="EMBL/GenBank/DDBJ databases">
        <authorList>
            <person name="Amadeo P."/>
            <person name="Zhao Q."/>
            <person name="Wortman J."/>
            <person name="Fraser-Liggett C."/>
            <person name="Carlton J."/>
        </authorList>
    </citation>
    <scope>NUCLEOTIDE SEQUENCE</scope>
    <source>
        <strain evidence="3">G3</strain>
    </source>
</reference>
<dbReference type="OrthoDB" id="26589at2759"/>
<dbReference type="EMBL" id="DS113201">
    <property type="protein sequence ID" value="EAY20128.1"/>
    <property type="molecule type" value="Genomic_DNA"/>
</dbReference>
<gene>
    <name evidence="3" type="ORF">TVAG_366360</name>
</gene>
<dbReference type="InterPro" id="IPR000772">
    <property type="entry name" value="Ricin_B_lectin"/>
</dbReference>
<dbReference type="VEuPathDB" id="TrichDB:TVAG_366360"/>
<dbReference type="VEuPathDB" id="TrichDB:TVAGG3_0303490"/>
<dbReference type="SMR" id="A2DHT0"/>
<feature type="compositionally biased region" description="Basic and acidic residues" evidence="1">
    <location>
        <begin position="148"/>
        <end position="185"/>
    </location>
</feature>
<proteinExistence type="predicted"/>
<accession>A2DHT0</accession>
<feature type="domain" description="Ricin B lectin" evidence="2">
    <location>
        <begin position="11"/>
        <end position="126"/>
    </location>
</feature>
<dbReference type="Pfam" id="PF00652">
    <property type="entry name" value="Ricin_B_lectin"/>
    <property type="match status" value="1"/>
</dbReference>
<evidence type="ECO:0000259" key="2">
    <source>
        <dbReference type="SMART" id="SM00458"/>
    </source>
</evidence>
<reference evidence="3" key="2">
    <citation type="journal article" date="2007" name="Science">
        <title>Draft genome sequence of the sexually transmitted pathogen Trichomonas vaginalis.</title>
        <authorList>
            <person name="Carlton J.M."/>
            <person name="Hirt R.P."/>
            <person name="Silva J.C."/>
            <person name="Delcher A.L."/>
            <person name="Schatz M."/>
            <person name="Zhao Q."/>
            <person name="Wortman J.R."/>
            <person name="Bidwell S.L."/>
            <person name="Alsmark U.C.M."/>
            <person name="Besteiro S."/>
            <person name="Sicheritz-Ponten T."/>
            <person name="Noel C.J."/>
            <person name="Dacks J.B."/>
            <person name="Foster P.G."/>
            <person name="Simillion C."/>
            <person name="Van de Peer Y."/>
            <person name="Miranda-Saavedra D."/>
            <person name="Barton G.J."/>
            <person name="Westrop G.D."/>
            <person name="Mueller S."/>
            <person name="Dessi D."/>
            <person name="Fiori P.L."/>
            <person name="Ren Q."/>
            <person name="Paulsen I."/>
            <person name="Zhang H."/>
            <person name="Bastida-Corcuera F.D."/>
            <person name="Simoes-Barbosa A."/>
            <person name="Brown M.T."/>
            <person name="Hayes R.D."/>
            <person name="Mukherjee M."/>
            <person name="Okumura C.Y."/>
            <person name="Schneider R."/>
            <person name="Smith A.J."/>
            <person name="Vanacova S."/>
            <person name="Villalvazo M."/>
            <person name="Haas B.J."/>
            <person name="Pertea M."/>
            <person name="Feldblyum T.V."/>
            <person name="Utterback T.R."/>
            <person name="Shu C.L."/>
            <person name="Osoegawa K."/>
            <person name="de Jong P.J."/>
            <person name="Hrdy I."/>
            <person name="Horvathova L."/>
            <person name="Zubacova Z."/>
            <person name="Dolezal P."/>
            <person name="Malik S.B."/>
            <person name="Logsdon J.M. Jr."/>
            <person name="Henze K."/>
            <person name="Gupta A."/>
            <person name="Wang C.C."/>
            <person name="Dunne R.L."/>
            <person name="Upcroft J.A."/>
            <person name="Upcroft P."/>
            <person name="White O."/>
            <person name="Salzberg S.L."/>
            <person name="Tang P."/>
            <person name="Chiu C.-H."/>
            <person name="Lee Y.-S."/>
            <person name="Embley T.M."/>
            <person name="Coombs G.H."/>
            <person name="Mottram J.C."/>
            <person name="Tachezy J."/>
            <person name="Fraser-Liggett C.M."/>
            <person name="Johnson P.J."/>
        </authorList>
    </citation>
    <scope>NUCLEOTIDE SEQUENCE [LARGE SCALE GENOMIC DNA]</scope>
    <source>
        <strain evidence="3">G3</strain>
    </source>
</reference>
<dbReference type="Proteomes" id="UP000001542">
    <property type="component" value="Unassembled WGS sequence"/>
</dbReference>
<dbReference type="PROSITE" id="PS50231">
    <property type="entry name" value="RICIN_B_LECTIN"/>
    <property type="match status" value="1"/>
</dbReference>
<organism evidence="3 4">
    <name type="scientific">Trichomonas vaginalis (strain ATCC PRA-98 / G3)</name>
    <dbReference type="NCBI Taxonomy" id="412133"/>
    <lineage>
        <taxon>Eukaryota</taxon>
        <taxon>Metamonada</taxon>
        <taxon>Parabasalia</taxon>
        <taxon>Trichomonadida</taxon>
        <taxon>Trichomonadidae</taxon>
        <taxon>Trichomonas</taxon>
    </lineage>
</organism>
<dbReference type="AlphaFoldDB" id="A2DHT0"/>
<dbReference type="InterPro" id="IPR035992">
    <property type="entry name" value="Ricin_B-like_lectins"/>
</dbReference>
<feature type="region of interest" description="Disordered" evidence="1">
    <location>
        <begin position="133"/>
        <end position="246"/>
    </location>
</feature>
<dbReference type="CDD" id="cd00161">
    <property type="entry name" value="beta-trefoil_Ricin-like"/>
    <property type="match status" value="1"/>
</dbReference>
<feature type="compositionally biased region" description="Basic residues" evidence="1">
    <location>
        <begin position="212"/>
        <end position="222"/>
    </location>
</feature>